<dbReference type="Proteomes" id="UP000573499">
    <property type="component" value="Unassembled WGS sequence"/>
</dbReference>
<dbReference type="NCBIfam" id="TIGR02595">
    <property type="entry name" value="PEP_CTERM"/>
    <property type="match status" value="1"/>
</dbReference>
<reference evidence="4 5" key="1">
    <citation type="submission" date="2020-07" db="EMBL/GenBank/DDBJ databases">
        <title>Novel species isolated from subtropical streams in China.</title>
        <authorList>
            <person name="Lu H."/>
        </authorList>
    </citation>
    <scope>NUCLEOTIDE SEQUENCE [LARGE SCALE GENOMIC DNA]</scope>
    <source>
        <strain evidence="4 5">LX47W</strain>
    </source>
</reference>
<comment type="caution">
    <text evidence="4">The sequence shown here is derived from an EMBL/GenBank/DDBJ whole genome shotgun (WGS) entry which is preliminary data.</text>
</comment>
<feature type="domain" description="Ice-binding protein C-terminal" evidence="3">
    <location>
        <begin position="209"/>
        <end position="232"/>
    </location>
</feature>
<evidence type="ECO:0000259" key="2">
    <source>
        <dbReference type="Pfam" id="PF07534"/>
    </source>
</evidence>
<sequence>MKTRFRNIAVLLLTMLLDAHASAATSLLSTENEHQLAAWLGRGSIAFNNIYTKALGDTALDFHRAVDGKGATFSVMEASNGSGQTWLIGGYNPQSWQSTGGYNMTYDNAARTSFLFNLTRSEIHRQTPQSPIYDTVGAYQAYNGANMGPTFGIGRDLFVPYNLTTNGVSLLYSYIDPAVGNFYTSILDGGPYTGPNVTFGAIQVFTISAVPEPASALMLVAGLGLMAAVRRRQARAPGM</sequence>
<feature type="domain" description="TLDc" evidence="2">
    <location>
        <begin position="53"/>
        <end position="156"/>
    </location>
</feature>
<name>A0A7W2IMS2_9BURK</name>
<evidence type="ECO:0000256" key="1">
    <source>
        <dbReference type="SAM" id="SignalP"/>
    </source>
</evidence>
<keyword evidence="1" id="KW-0732">Signal</keyword>
<dbReference type="AlphaFoldDB" id="A0A7W2IMS2"/>
<proteinExistence type="predicted"/>
<feature type="chain" id="PRO_5030913212" evidence="1">
    <location>
        <begin position="24"/>
        <end position="239"/>
    </location>
</feature>
<protein>
    <submittedName>
        <fullName evidence="4">PEP_CTERM-anchored TLD domain-containing protein</fullName>
    </submittedName>
</protein>
<dbReference type="Pfam" id="PF07589">
    <property type="entry name" value="PEP-CTERM"/>
    <property type="match status" value="1"/>
</dbReference>
<dbReference type="NCBIfam" id="NF038124">
    <property type="entry name" value="PEP_CTERM_TLD_A"/>
    <property type="match status" value="1"/>
</dbReference>
<keyword evidence="5" id="KW-1185">Reference proteome</keyword>
<evidence type="ECO:0000313" key="5">
    <source>
        <dbReference type="Proteomes" id="UP000573499"/>
    </source>
</evidence>
<dbReference type="Pfam" id="PF07534">
    <property type="entry name" value="TLD"/>
    <property type="match status" value="1"/>
</dbReference>
<feature type="signal peptide" evidence="1">
    <location>
        <begin position="1"/>
        <end position="23"/>
    </location>
</feature>
<dbReference type="InterPro" id="IPR006571">
    <property type="entry name" value="TLDc_dom"/>
</dbReference>
<accession>A0A7W2IMS2</accession>
<gene>
    <name evidence="4" type="ORF">H3H39_23795</name>
</gene>
<evidence type="ECO:0000259" key="3">
    <source>
        <dbReference type="Pfam" id="PF07589"/>
    </source>
</evidence>
<dbReference type="RefSeq" id="WP_182156867.1">
    <property type="nucleotide sequence ID" value="NZ_JACEZU010000014.1"/>
</dbReference>
<dbReference type="EMBL" id="JACEZU010000014">
    <property type="protein sequence ID" value="MBA5690075.1"/>
    <property type="molecule type" value="Genomic_DNA"/>
</dbReference>
<evidence type="ECO:0000313" key="4">
    <source>
        <dbReference type="EMBL" id="MBA5690075.1"/>
    </source>
</evidence>
<dbReference type="InterPro" id="IPR013424">
    <property type="entry name" value="Ice-binding_C"/>
</dbReference>
<organism evidence="4 5">
    <name type="scientific">Rugamonas apoptosis</name>
    <dbReference type="NCBI Taxonomy" id="2758570"/>
    <lineage>
        <taxon>Bacteria</taxon>
        <taxon>Pseudomonadati</taxon>
        <taxon>Pseudomonadota</taxon>
        <taxon>Betaproteobacteria</taxon>
        <taxon>Burkholderiales</taxon>
        <taxon>Oxalobacteraceae</taxon>
        <taxon>Telluria group</taxon>
        <taxon>Rugamonas</taxon>
    </lineage>
</organism>